<evidence type="ECO:0000313" key="4">
    <source>
        <dbReference type="Proteomes" id="UP000011841"/>
    </source>
</evidence>
<keyword evidence="4" id="KW-1185">Reference proteome</keyword>
<organism evidence="3 4">
    <name type="scientific">Bradyrhizobium oligotrophicum S58</name>
    <dbReference type="NCBI Taxonomy" id="1245469"/>
    <lineage>
        <taxon>Bacteria</taxon>
        <taxon>Pseudomonadati</taxon>
        <taxon>Pseudomonadota</taxon>
        <taxon>Alphaproteobacteria</taxon>
        <taxon>Hyphomicrobiales</taxon>
        <taxon>Nitrobacteraceae</taxon>
        <taxon>Bradyrhizobium</taxon>
    </lineage>
</organism>
<protein>
    <recommendedName>
        <fullName evidence="2">YknX-like C-terminal permuted SH3-like domain-containing protein</fullName>
    </recommendedName>
</protein>
<dbReference type="Gene3D" id="2.40.420.20">
    <property type="match status" value="1"/>
</dbReference>
<dbReference type="PANTHER" id="PTHR30097:SF4">
    <property type="entry name" value="SLR6042 PROTEIN"/>
    <property type="match status" value="1"/>
</dbReference>
<dbReference type="STRING" id="1245469.S58_05130"/>
<dbReference type="PANTHER" id="PTHR30097">
    <property type="entry name" value="CATION EFFLUX SYSTEM PROTEIN CUSB"/>
    <property type="match status" value="1"/>
</dbReference>
<dbReference type="GO" id="GO:0046914">
    <property type="term" value="F:transition metal ion binding"/>
    <property type="evidence" value="ECO:0007669"/>
    <property type="project" value="TreeGrafter"/>
</dbReference>
<dbReference type="Proteomes" id="UP000011841">
    <property type="component" value="Chromosome"/>
</dbReference>
<dbReference type="PATRIC" id="fig|1245469.3.peg.522"/>
<dbReference type="InterPro" id="IPR058637">
    <property type="entry name" value="YknX-like_C"/>
</dbReference>
<sequence>MGLLARRRRVCYPGNGRSMNCVREDRFRMGHSGSVVMMRRLALAAGLMALAQGAVAAQDDAPKGAAVSVLKATKACFDNTVEVSGIVLARDETAVRPDRPGLKVAEVMVDAGDTVTAGQNLARLTPPEGGSITIQAPVAGTILSSSASIGALASGRGEALFSIIARNEFDLVGLVPSAQLGKLAVNQTARIRIVGAGEVDGKIRRVAPTVEPNSQLGQAFISITGTTRLLVNSFGRAVIKIGQSCGVAVPLTAILYDPDGTVVQVVRAQRIETKRVEIGLMAGGQVEIREGLAEGDVVVARAGALLREGDPVRPVTASN</sequence>
<evidence type="ECO:0000259" key="2">
    <source>
        <dbReference type="Pfam" id="PF25989"/>
    </source>
</evidence>
<dbReference type="HOGENOM" id="CLU_018816_7_0_5"/>
<dbReference type="GO" id="GO:0015679">
    <property type="term" value="P:plasma membrane copper ion transport"/>
    <property type="evidence" value="ECO:0007669"/>
    <property type="project" value="TreeGrafter"/>
</dbReference>
<dbReference type="AlphaFoldDB" id="M4Z0E1"/>
<dbReference type="InterPro" id="IPR051909">
    <property type="entry name" value="MFP_Cation_Efflux"/>
</dbReference>
<reference evidence="3 4" key="1">
    <citation type="journal article" date="2013" name="Appl. Environ. Microbiol.">
        <title>Genome analysis suggests that the soil oligotrophic bacterium Agromonas oligotrophica (Bradyrhizobium oligotrophicum) is a nitrogen-fixing symbiont of Aeschynomene indica.</title>
        <authorList>
            <person name="Okubo T."/>
            <person name="Fukushima S."/>
            <person name="Itakura M."/>
            <person name="Oshima K."/>
            <person name="Longtonglang A."/>
            <person name="Teaumroong N."/>
            <person name="Mitsui H."/>
            <person name="Hattori M."/>
            <person name="Hattori R."/>
            <person name="Hattori T."/>
            <person name="Minamisawa K."/>
        </authorList>
    </citation>
    <scope>NUCLEOTIDE SEQUENCE [LARGE SCALE GENOMIC DNA]</scope>
    <source>
        <strain evidence="3 4">S58</strain>
    </source>
</reference>
<evidence type="ECO:0000313" key="3">
    <source>
        <dbReference type="EMBL" id="BAM86528.1"/>
    </source>
</evidence>
<name>M4Z0E1_9BRAD</name>
<accession>M4Z0E1</accession>
<dbReference type="EMBL" id="AP012603">
    <property type="protein sequence ID" value="BAM86528.1"/>
    <property type="molecule type" value="Genomic_DNA"/>
</dbReference>
<dbReference type="GO" id="GO:0060003">
    <property type="term" value="P:copper ion export"/>
    <property type="evidence" value="ECO:0007669"/>
    <property type="project" value="TreeGrafter"/>
</dbReference>
<evidence type="ECO:0000256" key="1">
    <source>
        <dbReference type="ARBA" id="ARBA00022448"/>
    </source>
</evidence>
<dbReference type="Gene3D" id="2.40.50.100">
    <property type="match status" value="1"/>
</dbReference>
<dbReference type="GO" id="GO:0030288">
    <property type="term" value="C:outer membrane-bounded periplasmic space"/>
    <property type="evidence" value="ECO:0007669"/>
    <property type="project" value="TreeGrafter"/>
</dbReference>
<feature type="domain" description="YknX-like C-terminal permuted SH3-like" evidence="2">
    <location>
        <begin position="247"/>
        <end position="313"/>
    </location>
</feature>
<keyword evidence="1" id="KW-0813">Transport</keyword>
<gene>
    <name evidence="3" type="ORF">S58_05130</name>
</gene>
<dbReference type="eggNOG" id="COG0845">
    <property type="taxonomic scope" value="Bacteria"/>
</dbReference>
<proteinExistence type="predicted"/>
<dbReference type="KEGG" id="aol:S58_05130"/>
<dbReference type="Pfam" id="PF25989">
    <property type="entry name" value="YknX_C"/>
    <property type="match status" value="1"/>
</dbReference>